<dbReference type="SUPFAM" id="SSF57863">
    <property type="entry name" value="ArfGap/RecO-like zinc finger"/>
    <property type="match status" value="1"/>
</dbReference>
<evidence type="ECO:0000256" key="5">
    <source>
        <dbReference type="ARBA" id="ARBA00023204"/>
    </source>
</evidence>
<dbReference type="SUPFAM" id="SSF50249">
    <property type="entry name" value="Nucleic acid-binding proteins"/>
    <property type="match status" value="1"/>
</dbReference>
<dbReference type="AlphaFoldDB" id="A0A840UH61"/>
<dbReference type="NCBIfam" id="TIGR00613">
    <property type="entry name" value="reco"/>
    <property type="match status" value="1"/>
</dbReference>
<accession>A0A840UH61</accession>
<dbReference type="RefSeq" id="WP_183862606.1">
    <property type="nucleotide sequence ID" value="NZ_JACHFH010000033.1"/>
</dbReference>
<dbReference type="Gene3D" id="1.20.1440.120">
    <property type="entry name" value="Recombination protein O, C-terminal domain"/>
    <property type="match status" value="1"/>
</dbReference>
<dbReference type="PANTHER" id="PTHR33991">
    <property type="entry name" value="DNA REPAIR PROTEIN RECO"/>
    <property type="match status" value="1"/>
</dbReference>
<evidence type="ECO:0000256" key="7">
    <source>
        <dbReference type="HAMAP-Rule" id="MF_00201"/>
    </source>
</evidence>
<reference evidence="9 10" key="1">
    <citation type="submission" date="2020-08" db="EMBL/GenBank/DDBJ databases">
        <title>Genomic Encyclopedia of Type Strains, Phase IV (KMG-IV): sequencing the most valuable type-strain genomes for metagenomic binning, comparative biology and taxonomic classification.</title>
        <authorList>
            <person name="Goeker M."/>
        </authorList>
    </citation>
    <scope>NUCLEOTIDE SEQUENCE [LARGE SCALE GENOMIC DNA]</scope>
    <source>
        <strain evidence="9 10">DSM 24661</strain>
    </source>
</reference>
<organism evidence="9 10">
    <name type="scientific">Pectinatus brassicae</name>
    <dbReference type="NCBI Taxonomy" id="862415"/>
    <lineage>
        <taxon>Bacteria</taxon>
        <taxon>Bacillati</taxon>
        <taxon>Bacillota</taxon>
        <taxon>Negativicutes</taxon>
        <taxon>Selenomonadales</taxon>
        <taxon>Selenomonadaceae</taxon>
        <taxon>Pectinatus</taxon>
    </lineage>
</organism>
<dbReference type="InterPro" id="IPR022572">
    <property type="entry name" value="DNA_rep/recomb_RecO_N"/>
</dbReference>
<evidence type="ECO:0000256" key="3">
    <source>
        <dbReference type="ARBA" id="ARBA00022763"/>
    </source>
</evidence>
<evidence type="ECO:0000256" key="2">
    <source>
        <dbReference type="ARBA" id="ARBA00021310"/>
    </source>
</evidence>
<feature type="domain" description="DNA replication/recombination mediator RecO N-terminal" evidence="8">
    <location>
        <begin position="1"/>
        <end position="74"/>
    </location>
</feature>
<dbReference type="EMBL" id="JACHFH010000033">
    <property type="protein sequence ID" value="MBB5337081.1"/>
    <property type="molecule type" value="Genomic_DNA"/>
</dbReference>
<gene>
    <name evidence="7" type="primary">recO</name>
    <name evidence="9" type="ORF">HNR32_002238</name>
</gene>
<dbReference type="Pfam" id="PF02565">
    <property type="entry name" value="RecO_C"/>
    <property type="match status" value="1"/>
</dbReference>
<comment type="function">
    <text evidence="7">Involved in DNA repair and RecF pathway recombination.</text>
</comment>
<dbReference type="GO" id="GO:0006310">
    <property type="term" value="P:DNA recombination"/>
    <property type="evidence" value="ECO:0007669"/>
    <property type="project" value="UniProtKB-UniRule"/>
</dbReference>
<dbReference type="GO" id="GO:0006302">
    <property type="term" value="P:double-strand break repair"/>
    <property type="evidence" value="ECO:0007669"/>
    <property type="project" value="TreeGrafter"/>
</dbReference>
<keyword evidence="3 7" id="KW-0227">DNA damage</keyword>
<dbReference type="InterPro" id="IPR012340">
    <property type="entry name" value="NA-bd_OB-fold"/>
</dbReference>
<keyword evidence="4 7" id="KW-0233">DNA recombination</keyword>
<keyword evidence="10" id="KW-1185">Reference proteome</keyword>
<comment type="caution">
    <text evidence="9">The sequence shown here is derived from an EMBL/GenBank/DDBJ whole genome shotgun (WGS) entry which is preliminary data.</text>
</comment>
<comment type="similarity">
    <text evidence="1 7">Belongs to the RecO family.</text>
</comment>
<evidence type="ECO:0000256" key="6">
    <source>
        <dbReference type="ARBA" id="ARBA00033409"/>
    </source>
</evidence>
<evidence type="ECO:0000313" key="10">
    <source>
        <dbReference type="Proteomes" id="UP000559117"/>
    </source>
</evidence>
<evidence type="ECO:0000256" key="1">
    <source>
        <dbReference type="ARBA" id="ARBA00007452"/>
    </source>
</evidence>
<proteinExistence type="inferred from homology"/>
<protein>
    <recommendedName>
        <fullName evidence="2 7">DNA repair protein RecO</fullName>
    </recommendedName>
    <alternativeName>
        <fullName evidence="6 7">Recombination protein O</fullName>
    </alternativeName>
</protein>
<dbReference type="InterPro" id="IPR003717">
    <property type="entry name" value="RecO"/>
</dbReference>
<dbReference type="Pfam" id="PF11967">
    <property type="entry name" value="RecO_N"/>
    <property type="match status" value="1"/>
</dbReference>
<evidence type="ECO:0000313" key="9">
    <source>
        <dbReference type="EMBL" id="MBB5337081.1"/>
    </source>
</evidence>
<dbReference type="InterPro" id="IPR042242">
    <property type="entry name" value="RecO_C"/>
</dbReference>
<dbReference type="HAMAP" id="MF_00201">
    <property type="entry name" value="RecO"/>
    <property type="match status" value="1"/>
</dbReference>
<sequence>MALYTTKAIILGAVNWGEADRIVTFFSRERGKIKAAAYGCRRPRSRLATISQIFSIVDVQLSSGQRLDIVRNCEHNGFLADFSLDYTAFAYASFIAEFVTEVFEEGQVQTEVYDKLIQIIPAMVKRNPRIVALAGFLQLLEYTGYQLHYDKCVVCGTDIQDDAFFSYEQGGVICNECHNDKHIILAENVRRLILHLKVLQWDKLQSFNIQGKDLLAAEAIMLNYIEFILDKRLKSLDFINQIIK</sequence>
<dbReference type="InterPro" id="IPR037278">
    <property type="entry name" value="ARFGAP/RecO"/>
</dbReference>
<keyword evidence="5 7" id="KW-0234">DNA repair</keyword>
<evidence type="ECO:0000259" key="8">
    <source>
        <dbReference type="Pfam" id="PF11967"/>
    </source>
</evidence>
<dbReference type="GO" id="GO:0043590">
    <property type="term" value="C:bacterial nucleoid"/>
    <property type="evidence" value="ECO:0007669"/>
    <property type="project" value="TreeGrafter"/>
</dbReference>
<name>A0A840UH61_9FIRM</name>
<dbReference type="PANTHER" id="PTHR33991:SF1">
    <property type="entry name" value="DNA REPAIR PROTEIN RECO"/>
    <property type="match status" value="1"/>
</dbReference>
<evidence type="ECO:0000256" key="4">
    <source>
        <dbReference type="ARBA" id="ARBA00023172"/>
    </source>
</evidence>
<dbReference type="Gene3D" id="2.40.50.140">
    <property type="entry name" value="Nucleic acid-binding proteins"/>
    <property type="match status" value="1"/>
</dbReference>
<dbReference type="Proteomes" id="UP000559117">
    <property type="component" value="Unassembled WGS sequence"/>
</dbReference>